<keyword evidence="2" id="KW-1185">Reference proteome</keyword>
<gene>
    <name evidence="1" type="ORF">NDU88_010429</name>
</gene>
<comment type="caution">
    <text evidence="1">The sequence shown here is derived from an EMBL/GenBank/DDBJ whole genome shotgun (WGS) entry which is preliminary data.</text>
</comment>
<dbReference type="EMBL" id="JANPWB010000010">
    <property type="protein sequence ID" value="KAJ1144127.1"/>
    <property type="molecule type" value="Genomic_DNA"/>
</dbReference>
<organism evidence="1 2">
    <name type="scientific">Pleurodeles waltl</name>
    <name type="common">Iberian ribbed newt</name>
    <dbReference type="NCBI Taxonomy" id="8319"/>
    <lineage>
        <taxon>Eukaryota</taxon>
        <taxon>Metazoa</taxon>
        <taxon>Chordata</taxon>
        <taxon>Craniata</taxon>
        <taxon>Vertebrata</taxon>
        <taxon>Euteleostomi</taxon>
        <taxon>Amphibia</taxon>
        <taxon>Batrachia</taxon>
        <taxon>Caudata</taxon>
        <taxon>Salamandroidea</taxon>
        <taxon>Salamandridae</taxon>
        <taxon>Pleurodelinae</taxon>
        <taxon>Pleurodeles</taxon>
    </lineage>
</organism>
<protein>
    <submittedName>
        <fullName evidence="1">Uncharacterized protein</fullName>
    </submittedName>
</protein>
<accession>A0AAV7QXD9</accession>
<evidence type="ECO:0000313" key="2">
    <source>
        <dbReference type="Proteomes" id="UP001066276"/>
    </source>
</evidence>
<proteinExistence type="predicted"/>
<reference evidence="1" key="1">
    <citation type="journal article" date="2022" name="bioRxiv">
        <title>Sequencing and chromosome-scale assembly of the giantPleurodeles waltlgenome.</title>
        <authorList>
            <person name="Brown T."/>
            <person name="Elewa A."/>
            <person name="Iarovenko S."/>
            <person name="Subramanian E."/>
            <person name="Araus A.J."/>
            <person name="Petzold A."/>
            <person name="Susuki M."/>
            <person name="Suzuki K.-i.T."/>
            <person name="Hayashi T."/>
            <person name="Toyoda A."/>
            <person name="Oliveira C."/>
            <person name="Osipova E."/>
            <person name="Leigh N.D."/>
            <person name="Simon A."/>
            <person name="Yun M.H."/>
        </authorList>
    </citation>
    <scope>NUCLEOTIDE SEQUENCE</scope>
    <source>
        <strain evidence="1">20211129_DDA</strain>
        <tissue evidence="1">Liver</tissue>
    </source>
</reference>
<sequence length="97" mass="10878">MLLFLSNKRLASHNAPLPPRDNSPGERQAWLTFRILSQQDAGPSGSARDRSPQRLRSFYLNPLIELLPFWLGLAKIVSLVGETEELSVRHIITAEGD</sequence>
<dbReference type="Proteomes" id="UP001066276">
    <property type="component" value="Chromosome 6"/>
</dbReference>
<evidence type="ECO:0000313" key="1">
    <source>
        <dbReference type="EMBL" id="KAJ1144127.1"/>
    </source>
</evidence>
<name>A0AAV7QXD9_PLEWA</name>
<dbReference type="AlphaFoldDB" id="A0AAV7QXD9"/>